<reference evidence="14" key="1">
    <citation type="submission" date="2011-06" db="EMBL/GenBank/DDBJ databases">
        <title>Complete genome sequence of Paenibacillus mucilaginosus KNP414.</title>
        <authorList>
            <person name="Wang J."/>
            <person name="Hu S."/>
            <person name="Hu X."/>
            <person name="Zhang B."/>
            <person name="Dong D."/>
            <person name="Zhang S."/>
            <person name="Zhao K."/>
            <person name="Wu D."/>
        </authorList>
    </citation>
    <scope>NUCLEOTIDE SEQUENCE [LARGE SCALE GENOMIC DNA]</scope>
    <source>
        <strain evidence="14">KNP414</strain>
    </source>
</reference>
<dbReference type="GO" id="GO:0005886">
    <property type="term" value="C:plasma membrane"/>
    <property type="evidence" value="ECO:0007669"/>
    <property type="project" value="UniProtKB-SubCell"/>
</dbReference>
<keyword evidence="7 11" id="KW-1133">Transmembrane helix</keyword>
<dbReference type="PATRIC" id="fig|1036673.3.peg.5263"/>
<keyword evidence="5" id="KW-1003">Cell membrane</keyword>
<evidence type="ECO:0000256" key="4">
    <source>
        <dbReference type="ARBA" id="ARBA00016962"/>
    </source>
</evidence>
<evidence type="ECO:0000259" key="12">
    <source>
        <dbReference type="Pfam" id="PF02687"/>
    </source>
</evidence>
<name>F8FMM3_PAEMK</name>
<dbReference type="Pfam" id="PF02687">
    <property type="entry name" value="FtsX"/>
    <property type="match status" value="1"/>
</dbReference>
<evidence type="ECO:0000313" key="13">
    <source>
        <dbReference type="EMBL" id="AEI44194.1"/>
    </source>
</evidence>
<reference evidence="13 14" key="2">
    <citation type="journal article" date="2013" name="Genome Announc.">
        <title>Genome Sequence of Growth-Improving Paenibacillus mucilaginosus Strain KNP414.</title>
        <authorList>
            <person name="Lu J.J."/>
            <person name="Wang J.F."/>
            <person name="Hu X.F."/>
        </authorList>
    </citation>
    <scope>NUCLEOTIDE SEQUENCE [LARGE SCALE GENOMIC DNA]</scope>
    <source>
        <strain evidence="13 14">KNP414</strain>
    </source>
</reference>
<dbReference type="HOGENOM" id="CLU_035316_0_0_9"/>
<evidence type="ECO:0000256" key="3">
    <source>
        <dbReference type="ARBA" id="ARBA00011131"/>
    </source>
</evidence>
<evidence type="ECO:0000256" key="10">
    <source>
        <dbReference type="SAM" id="MobiDB-lite"/>
    </source>
</evidence>
<dbReference type="Proteomes" id="UP000006620">
    <property type="component" value="Chromosome"/>
</dbReference>
<feature type="transmembrane region" description="Helical" evidence="11">
    <location>
        <begin position="324"/>
        <end position="347"/>
    </location>
</feature>
<evidence type="ECO:0000256" key="9">
    <source>
        <dbReference type="ARBA" id="ARBA00024973"/>
    </source>
</evidence>
<accession>F8FMM3</accession>
<keyword evidence="8 11" id="KW-0472">Membrane</keyword>
<evidence type="ECO:0000256" key="11">
    <source>
        <dbReference type="SAM" id="Phobius"/>
    </source>
</evidence>
<comment type="subcellular location">
    <subcellularLocation>
        <location evidence="1">Cell membrane</location>
        <topology evidence="1">Multi-pass membrane protein</topology>
    </subcellularLocation>
</comment>
<feature type="region of interest" description="Disordered" evidence="10">
    <location>
        <begin position="193"/>
        <end position="234"/>
    </location>
</feature>
<feature type="compositionally biased region" description="Basic and acidic residues" evidence="10">
    <location>
        <begin position="223"/>
        <end position="234"/>
    </location>
</feature>
<dbReference type="EMBL" id="CP002869">
    <property type="protein sequence ID" value="AEI44194.1"/>
    <property type="molecule type" value="Genomic_DNA"/>
</dbReference>
<comment type="function">
    <text evidence="9">Part of the ABC transporter complex hrt involved in hemin import. Responsible for the translocation of the substrate across the membrane.</text>
</comment>
<dbReference type="PANTHER" id="PTHR43738">
    <property type="entry name" value="ABC TRANSPORTER, MEMBRANE PROTEIN"/>
    <property type="match status" value="1"/>
</dbReference>
<evidence type="ECO:0000256" key="5">
    <source>
        <dbReference type="ARBA" id="ARBA00022475"/>
    </source>
</evidence>
<dbReference type="PANTHER" id="PTHR43738:SF2">
    <property type="entry name" value="ABC TRANSPORTER PERMEASE"/>
    <property type="match status" value="1"/>
</dbReference>
<sequence length="453" mass="48054">MMTLLWRNLWHRKGLSLLTALSVALTVGLLVFLILVKAGIEEGAAKGYGPFELVVGADGSETQLVLNTFYHVDVPTGNIPYEIFEGLAKDPQTAAAYAMTTGDNYNGYPIVGIEPAYFPERYGDRRLAEGRLYAASGEVVLGAHAARELGVHVGGTFKGGHGLVESHGAGEVENHEVENHEVEHHEVEDHVAEDHEAEDHGEEGHEEPAEVGHEAGKEEEEHEAAGHGEPGDAHDSFEYKVVGILPMLNTADDRAVFTTVDYAWKVHGAEAQQHREVTAVLVKPKSIGGAQALKLAYDKLDNVQAVYTSKAVADVVNLVDQGTAMLNVVSVLCVLLAAISILLSLVAAAGERSKDAGLLRLIGKPASFIWFTLLGEGLLITAIGLAAGLAIGHLGSYLGATAMFEFSGIHVNALTVVEGEGLLAAGTLLVGAAASLGPAFRVYRADPLQLFRS</sequence>
<evidence type="ECO:0000256" key="6">
    <source>
        <dbReference type="ARBA" id="ARBA00022692"/>
    </source>
</evidence>
<evidence type="ECO:0000256" key="2">
    <source>
        <dbReference type="ARBA" id="ARBA00008697"/>
    </source>
</evidence>
<dbReference type="AlphaFoldDB" id="F8FMM3"/>
<dbReference type="InterPro" id="IPR003838">
    <property type="entry name" value="ABC3_permease_C"/>
</dbReference>
<comment type="similarity">
    <text evidence="2">Belongs to the ABC-4 integral membrane protein family. HrtB subfamily.</text>
</comment>
<evidence type="ECO:0000256" key="8">
    <source>
        <dbReference type="ARBA" id="ARBA00023136"/>
    </source>
</evidence>
<feature type="compositionally biased region" description="Basic and acidic residues" evidence="10">
    <location>
        <begin position="193"/>
        <end position="216"/>
    </location>
</feature>
<feature type="domain" description="ABC3 transporter permease C-terminal" evidence="12">
    <location>
        <begin position="327"/>
        <end position="446"/>
    </location>
</feature>
<dbReference type="InterPro" id="IPR051125">
    <property type="entry name" value="ABC-4/HrtB_transporter"/>
</dbReference>
<evidence type="ECO:0000256" key="7">
    <source>
        <dbReference type="ARBA" id="ARBA00022989"/>
    </source>
</evidence>
<dbReference type="KEGG" id="pms:KNP414_05670"/>
<comment type="subunit">
    <text evidence="3">The complex is composed of two ATP-binding proteins (HrtA), two transmembrane proteins (HrtB) and a solute-binding protein.</text>
</comment>
<evidence type="ECO:0000313" key="14">
    <source>
        <dbReference type="Proteomes" id="UP000006620"/>
    </source>
</evidence>
<gene>
    <name evidence="13" type="ordered locus">KNP414_05670</name>
</gene>
<keyword evidence="6 11" id="KW-0812">Transmembrane</keyword>
<feature type="transmembrane region" description="Helical" evidence="11">
    <location>
        <begin position="368"/>
        <end position="391"/>
    </location>
</feature>
<proteinExistence type="inferred from homology"/>
<protein>
    <recommendedName>
        <fullName evidence="4">Putative hemin transport system permease protein HrtB</fullName>
    </recommendedName>
</protein>
<evidence type="ECO:0000256" key="1">
    <source>
        <dbReference type="ARBA" id="ARBA00004651"/>
    </source>
</evidence>
<feature type="transmembrane region" description="Helical" evidence="11">
    <location>
        <begin position="422"/>
        <end position="443"/>
    </location>
</feature>
<organism evidence="13 14">
    <name type="scientific">Paenibacillus mucilaginosus (strain KNP414)</name>
    <dbReference type="NCBI Taxonomy" id="1036673"/>
    <lineage>
        <taxon>Bacteria</taxon>
        <taxon>Bacillati</taxon>
        <taxon>Bacillota</taxon>
        <taxon>Bacilli</taxon>
        <taxon>Bacillales</taxon>
        <taxon>Paenibacillaceae</taxon>
        <taxon>Paenibacillus</taxon>
    </lineage>
</organism>